<gene>
    <name evidence="1" type="ORF">GCM10022287_24250</name>
</gene>
<sequence>MSLHGIETATVWLASGIPARLVWRGRRWHVTDTPTPLTEDVYDERLTHGAVPQQVGWRFQATDDDGRTHVVDARQAAGDWSVVAVYD</sequence>
<accession>A0ABP8A310</accession>
<protein>
    <recommendedName>
        <fullName evidence="3">Nucleotidyltransferase</fullName>
    </recommendedName>
</protein>
<name>A0ABP8A310_9MICO</name>
<evidence type="ECO:0000313" key="1">
    <source>
        <dbReference type="EMBL" id="GAA4176652.1"/>
    </source>
</evidence>
<organism evidence="1 2">
    <name type="scientific">Gryllotalpicola koreensis</name>
    <dbReference type="NCBI Taxonomy" id="993086"/>
    <lineage>
        <taxon>Bacteria</taxon>
        <taxon>Bacillati</taxon>
        <taxon>Actinomycetota</taxon>
        <taxon>Actinomycetes</taxon>
        <taxon>Micrococcales</taxon>
        <taxon>Microbacteriaceae</taxon>
        <taxon>Gryllotalpicola</taxon>
    </lineage>
</organism>
<dbReference type="RefSeq" id="WP_344754746.1">
    <property type="nucleotide sequence ID" value="NZ_BAABBW010000004.1"/>
</dbReference>
<evidence type="ECO:0000313" key="2">
    <source>
        <dbReference type="Proteomes" id="UP001501079"/>
    </source>
</evidence>
<comment type="caution">
    <text evidence="1">The sequence shown here is derived from an EMBL/GenBank/DDBJ whole genome shotgun (WGS) entry which is preliminary data.</text>
</comment>
<proteinExistence type="predicted"/>
<dbReference type="EMBL" id="BAABBW010000004">
    <property type="protein sequence ID" value="GAA4176652.1"/>
    <property type="molecule type" value="Genomic_DNA"/>
</dbReference>
<reference evidence="2" key="1">
    <citation type="journal article" date="2019" name="Int. J. Syst. Evol. Microbiol.">
        <title>The Global Catalogue of Microorganisms (GCM) 10K type strain sequencing project: providing services to taxonomists for standard genome sequencing and annotation.</title>
        <authorList>
            <consortium name="The Broad Institute Genomics Platform"/>
            <consortium name="The Broad Institute Genome Sequencing Center for Infectious Disease"/>
            <person name="Wu L."/>
            <person name="Ma J."/>
        </authorList>
    </citation>
    <scope>NUCLEOTIDE SEQUENCE [LARGE SCALE GENOMIC DNA]</scope>
    <source>
        <strain evidence="2">JCM 17591</strain>
    </source>
</reference>
<evidence type="ECO:0008006" key="3">
    <source>
        <dbReference type="Google" id="ProtNLM"/>
    </source>
</evidence>
<dbReference type="Proteomes" id="UP001501079">
    <property type="component" value="Unassembled WGS sequence"/>
</dbReference>
<keyword evidence="2" id="KW-1185">Reference proteome</keyword>